<evidence type="ECO:0000256" key="1">
    <source>
        <dbReference type="SAM" id="Coils"/>
    </source>
</evidence>
<sequence>MDQYLPPDKIMILILSFLAFLTIIIVAIQWRRVREAENNVKLLEKEIELKKIALVEKDIEAKKLMESAITLPKDQQEKLAKIRKDTSKLMKQIRYLQNEIEVRLSRLEAQTEFKKLQEMLKKIKNKESELERRLKKF</sequence>
<accession>E3GYG6</accession>
<dbReference type="OrthoDB" id="71154at2157"/>
<dbReference type="STRING" id="523846.Mfer_0548"/>
<keyword evidence="1" id="KW-0175">Coiled coil</keyword>
<keyword evidence="2" id="KW-0812">Transmembrane</keyword>
<protein>
    <submittedName>
        <fullName evidence="3">Uncharacterized protein</fullName>
    </submittedName>
</protein>
<dbReference type="KEGG" id="mfv:Mfer_0548"/>
<keyword evidence="2" id="KW-1133">Transmembrane helix</keyword>
<evidence type="ECO:0000313" key="4">
    <source>
        <dbReference type="Proteomes" id="UP000002315"/>
    </source>
</evidence>
<gene>
    <name evidence="3" type="ordered locus">Mfer_0548</name>
</gene>
<dbReference type="Proteomes" id="UP000002315">
    <property type="component" value="Chromosome"/>
</dbReference>
<feature type="transmembrane region" description="Helical" evidence="2">
    <location>
        <begin position="12"/>
        <end position="30"/>
    </location>
</feature>
<reference evidence="3 4" key="1">
    <citation type="journal article" date="2010" name="Stand. Genomic Sci.">
        <title>Complete genome sequence of Methanothermus fervidus type strain (V24S).</title>
        <authorList>
            <person name="Anderson I."/>
            <person name="Djao O.D."/>
            <person name="Misra M."/>
            <person name="Chertkov O."/>
            <person name="Nolan M."/>
            <person name="Lucas S."/>
            <person name="Lapidus A."/>
            <person name="Del Rio T.G."/>
            <person name="Tice H."/>
            <person name="Cheng J.F."/>
            <person name="Tapia R."/>
            <person name="Han C."/>
            <person name="Goodwin L."/>
            <person name="Pitluck S."/>
            <person name="Liolios K."/>
            <person name="Ivanova N."/>
            <person name="Mavromatis K."/>
            <person name="Mikhailova N."/>
            <person name="Pati A."/>
            <person name="Brambilla E."/>
            <person name="Chen A."/>
            <person name="Palaniappan K."/>
            <person name="Land M."/>
            <person name="Hauser L."/>
            <person name="Chang Y.J."/>
            <person name="Jeffries C.D."/>
            <person name="Sikorski J."/>
            <person name="Spring S."/>
            <person name="Rohde M."/>
            <person name="Eichinger K."/>
            <person name="Huber H."/>
            <person name="Wirth R."/>
            <person name="Goker M."/>
            <person name="Detter J.C."/>
            <person name="Woyke T."/>
            <person name="Bristow J."/>
            <person name="Eisen J.A."/>
            <person name="Markowitz V."/>
            <person name="Hugenholtz P."/>
            <person name="Klenk H.P."/>
            <person name="Kyrpides N.C."/>
        </authorList>
    </citation>
    <scope>NUCLEOTIDE SEQUENCE [LARGE SCALE GENOMIC DNA]</scope>
    <source>
        <strain evidence="4">ATCC 43054 / DSM 2088 / JCM 10308 / V24 S</strain>
    </source>
</reference>
<dbReference type="EMBL" id="CP002278">
    <property type="protein sequence ID" value="ADP77348.1"/>
    <property type="molecule type" value="Genomic_DNA"/>
</dbReference>
<keyword evidence="4" id="KW-1185">Reference proteome</keyword>
<feature type="coiled-coil region" evidence="1">
    <location>
        <begin position="106"/>
        <end position="136"/>
    </location>
</feature>
<keyword evidence="2" id="KW-0472">Membrane</keyword>
<evidence type="ECO:0000313" key="3">
    <source>
        <dbReference type="EMBL" id="ADP77348.1"/>
    </source>
</evidence>
<dbReference type="AlphaFoldDB" id="E3GYG6"/>
<organism evidence="3 4">
    <name type="scientific">Methanothermus fervidus (strain ATCC 43054 / DSM 2088 / JCM 10308 / V24 S)</name>
    <dbReference type="NCBI Taxonomy" id="523846"/>
    <lineage>
        <taxon>Archaea</taxon>
        <taxon>Methanobacteriati</taxon>
        <taxon>Methanobacteriota</taxon>
        <taxon>Methanomada group</taxon>
        <taxon>Methanobacteria</taxon>
        <taxon>Methanobacteriales</taxon>
        <taxon>Methanothermaceae</taxon>
        <taxon>Methanothermus</taxon>
    </lineage>
</organism>
<evidence type="ECO:0000256" key="2">
    <source>
        <dbReference type="SAM" id="Phobius"/>
    </source>
</evidence>
<name>E3GYG6_METFV</name>
<proteinExistence type="predicted"/>
<dbReference type="HOGENOM" id="CLU_154336_0_0_2"/>